<gene>
    <name evidence="1" type="ordered locus">ELI_2312</name>
</gene>
<accession>E3GNQ2</accession>
<organism evidence="1 2">
    <name type="scientific">Eubacterium callanderi</name>
    <dbReference type="NCBI Taxonomy" id="53442"/>
    <lineage>
        <taxon>Bacteria</taxon>
        <taxon>Bacillati</taxon>
        <taxon>Bacillota</taxon>
        <taxon>Clostridia</taxon>
        <taxon>Eubacteriales</taxon>
        <taxon>Eubacteriaceae</taxon>
        <taxon>Eubacterium</taxon>
    </lineage>
</organism>
<dbReference type="KEGG" id="elm:ELI_2312"/>
<proteinExistence type="predicted"/>
<name>E3GNQ2_9FIRM</name>
<dbReference type="EMBL" id="CP002273">
    <property type="protein sequence ID" value="ADO37295.1"/>
    <property type="molecule type" value="Genomic_DNA"/>
</dbReference>
<reference key="1">
    <citation type="submission" date="2010-09" db="EMBL/GenBank/DDBJ databases">
        <authorList>
            <person name="Roh H."/>
            <person name="Ko H.-J."/>
            <person name="Kim D."/>
            <person name="Choi D.G."/>
            <person name="Park S."/>
            <person name="Kim S."/>
            <person name="Kim K.H."/>
            <person name="Chang I.S."/>
            <person name="Choi I.-G."/>
        </authorList>
    </citation>
    <scope>NUCLEOTIDE SEQUENCE</scope>
    <source>
        <strain>KIST612</strain>
    </source>
</reference>
<dbReference type="AlphaFoldDB" id="E3GNQ2"/>
<keyword evidence="2" id="KW-1185">Reference proteome</keyword>
<dbReference type="Proteomes" id="UP000006873">
    <property type="component" value="Chromosome"/>
</dbReference>
<sequence>MIPDRLPQRLDLFSYLDKRPSLGLLHFFDSLMIRRNGVSCPGHNNLKKVSAGD</sequence>
<protein>
    <submittedName>
        <fullName evidence="1">Uncharacterized protein</fullName>
    </submittedName>
</protein>
<reference evidence="1 2" key="2">
    <citation type="journal article" date="2011" name="J. Bacteriol.">
        <title>Complete genome sequence of a carbon monoxide-utilizing acetogen, Eubacterium limosum KIST612.</title>
        <authorList>
            <person name="Roh H."/>
            <person name="Ko H.J."/>
            <person name="Kim D."/>
            <person name="Choi D.G."/>
            <person name="Park S."/>
            <person name="Kim S."/>
            <person name="Chang I.S."/>
            <person name="Choi I.G."/>
        </authorList>
    </citation>
    <scope>NUCLEOTIDE SEQUENCE [LARGE SCALE GENOMIC DNA]</scope>
    <source>
        <strain evidence="1 2">KIST612</strain>
    </source>
</reference>
<dbReference type="HOGENOM" id="CLU_3061641_0_0_9"/>
<evidence type="ECO:0000313" key="1">
    <source>
        <dbReference type="EMBL" id="ADO37295.1"/>
    </source>
</evidence>
<evidence type="ECO:0000313" key="2">
    <source>
        <dbReference type="Proteomes" id="UP000006873"/>
    </source>
</evidence>